<feature type="region of interest" description="Disordered" evidence="1">
    <location>
        <begin position="188"/>
        <end position="272"/>
    </location>
</feature>
<feature type="region of interest" description="Disordered" evidence="1">
    <location>
        <begin position="287"/>
        <end position="314"/>
    </location>
</feature>
<dbReference type="EMBL" id="MU530557">
    <property type="protein sequence ID" value="KAI5630018.1"/>
    <property type="molecule type" value="Genomic_DNA"/>
</dbReference>
<sequence>MADRSTNVAEVNMSNYYGDISESSDLSSNAVKSLLTEVQLKKMNRKKINQTHNIRTDAVSQESASTSDRPSVLDHKMHKKIKQSTWRNAAYKTSKVVVDSPKQLVEEIKDDSQRIEGTNITNICCTVEKGELQIYENKGEKQNEEAILIIREKQVNVKANRYSTENEEQRASLCEVQNAEGCIKERYRRQNSSDEEQAQEEEALCSNTSVKESVLEEEDSVGETEEEGEEEHQEEDGEKEDENKETSGRRNGYDIESDQEENYNDVLASGSDRNIQDSVCILSILPGLHSDSEENAPDKDEPVDSADEFDHFYD</sequence>
<name>A0AAD5B7G2_SILAS</name>
<dbReference type="Proteomes" id="UP001205998">
    <property type="component" value="Unassembled WGS sequence"/>
</dbReference>
<evidence type="ECO:0000256" key="1">
    <source>
        <dbReference type="SAM" id="MobiDB-lite"/>
    </source>
</evidence>
<proteinExistence type="predicted"/>
<feature type="compositionally biased region" description="Polar residues" evidence="1">
    <location>
        <begin position="50"/>
        <end position="69"/>
    </location>
</feature>
<evidence type="ECO:0000313" key="3">
    <source>
        <dbReference type="Proteomes" id="UP001205998"/>
    </source>
</evidence>
<feature type="compositionally biased region" description="Acidic residues" evidence="1">
    <location>
        <begin position="215"/>
        <end position="240"/>
    </location>
</feature>
<feature type="compositionally biased region" description="Basic and acidic residues" evidence="1">
    <location>
        <begin position="290"/>
        <end position="314"/>
    </location>
</feature>
<reference evidence="2" key="1">
    <citation type="submission" date="2018-07" db="EMBL/GenBank/DDBJ databases">
        <title>Comparative genomics of catfishes provides insights into carnivory and benthic adaptation.</title>
        <authorList>
            <person name="Zhang Y."/>
            <person name="Wang D."/>
            <person name="Peng Z."/>
            <person name="Zheng S."/>
            <person name="Shao F."/>
            <person name="Tao W."/>
        </authorList>
    </citation>
    <scope>NUCLEOTIDE SEQUENCE</scope>
    <source>
        <strain evidence="2">Chongqing</strain>
    </source>
</reference>
<feature type="region of interest" description="Disordered" evidence="1">
    <location>
        <begin position="47"/>
        <end position="74"/>
    </location>
</feature>
<organism evidence="2 3">
    <name type="scientific">Silurus asotus</name>
    <name type="common">Amur catfish</name>
    <name type="synonym">Parasilurus asotus</name>
    <dbReference type="NCBI Taxonomy" id="30991"/>
    <lineage>
        <taxon>Eukaryota</taxon>
        <taxon>Metazoa</taxon>
        <taxon>Chordata</taxon>
        <taxon>Craniata</taxon>
        <taxon>Vertebrata</taxon>
        <taxon>Euteleostomi</taxon>
        <taxon>Actinopterygii</taxon>
        <taxon>Neopterygii</taxon>
        <taxon>Teleostei</taxon>
        <taxon>Ostariophysi</taxon>
        <taxon>Siluriformes</taxon>
        <taxon>Siluridae</taxon>
        <taxon>Silurus</taxon>
    </lineage>
</organism>
<dbReference type="AlphaFoldDB" id="A0AAD5B7G2"/>
<accession>A0AAD5B7G2</accession>
<evidence type="ECO:0000313" key="2">
    <source>
        <dbReference type="EMBL" id="KAI5630018.1"/>
    </source>
</evidence>
<protein>
    <submittedName>
        <fullName evidence="2">Uncharacterized protein</fullName>
    </submittedName>
</protein>
<keyword evidence="3" id="KW-1185">Reference proteome</keyword>
<comment type="caution">
    <text evidence="2">The sequence shown here is derived from an EMBL/GenBank/DDBJ whole genome shotgun (WGS) entry which is preliminary data.</text>
</comment>
<feature type="compositionally biased region" description="Acidic residues" evidence="1">
    <location>
        <begin position="193"/>
        <end position="203"/>
    </location>
</feature>
<feature type="compositionally biased region" description="Basic and acidic residues" evidence="1">
    <location>
        <begin position="241"/>
        <end position="253"/>
    </location>
</feature>
<gene>
    <name evidence="2" type="ORF">C0J50_7743</name>
</gene>